<protein>
    <submittedName>
        <fullName evidence="1">Uncharacterized protein</fullName>
    </submittedName>
</protein>
<evidence type="ECO:0000313" key="1">
    <source>
        <dbReference type="EMBL" id="JAI08170.1"/>
    </source>
</evidence>
<dbReference type="AlphaFoldDB" id="A0A0E9XZT7"/>
<organism evidence="1">
    <name type="scientific">Anguilla anguilla</name>
    <name type="common">European freshwater eel</name>
    <name type="synonym">Muraena anguilla</name>
    <dbReference type="NCBI Taxonomy" id="7936"/>
    <lineage>
        <taxon>Eukaryota</taxon>
        <taxon>Metazoa</taxon>
        <taxon>Chordata</taxon>
        <taxon>Craniata</taxon>
        <taxon>Vertebrata</taxon>
        <taxon>Euteleostomi</taxon>
        <taxon>Actinopterygii</taxon>
        <taxon>Neopterygii</taxon>
        <taxon>Teleostei</taxon>
        <taxon>Anguilliformes</taxon>
        <taxon>Anguillidae</taxon>
        <taxon>Anguilla</taxon>
    </lineage>
</organism>
<proteinExistence type="predicted"/>
<name>A0A0E9XZT7_ANGAN</name>
<dbReference type="EMBL" id="GBXM01000408">
    <property type="protein sequence ID" value="JAI08170.1"/>
    <property type="molecule type" value="Transcribed_RNA"/>
</dbReference>
<reference evidence="1" key="1">
    <citation type="submission" date="2014-11" db="EMBL/GenBank/DDBJ databases">
        <authorList>
            <person name="Amaro Gonzalez C."/>
        </authorList>
    </citation>
    <scope>NUCLEOTIDE SEQUENCE</scope>
</reference>
<sequence length="49" mass="5533">MGHKCTLFPLYRRVSAFFDDILHKDSEAVDGVSQISADHSDFIHVIRAS</sequence>
<accession>A0A0E9XZT7</accession>
<reference evidence="1" key="2">
    <citation type="journal article" date="2015" name="Fish Shellfish Immunol.">
        <title>Early steps in the European eel (Anguilla anguilla)-Vibrio vulnificus interaction in the gills: Role of the RtxA13 toxin.</title>
        <authorList>
            <person name="Callol A."/>
            <person name="Pajuelo D."/>
            <person name="Ebbesson L."/>
            <person name="Teles M."/>
            <person name="MacKenzie S."/>
            <person name="Amaro C."/>
        </authorList>
    </citation>
    <scope>NUCLEOTIDE SEQUENCE</scope>
</reference>